<proteinExistence type="predicted"/>
<evidence type="ECO:0000256" key="3">
    <source>
        <dbReference type="ARBA" id="ARBA00022530"/>
    </source>
</evidence>
<keyword evidence="5" id="KW-0732">Signal</keyword>
<feature type="domain" description="EGF-like calcium-binding" evidence="10">
    <location>
        <begin position="41"/>
        <end position="81"/>
    </location>
</feature>
<dbReference type="Pfam" id="PF14670">
    <property type="entry name" value="FXa_inhibition"/>
    <property type="match status" value="2"/>
</dbReference>
<dbReference type="Gene3D" id="2.10.25.10">
    <property type="entry name" value="Laminin"/>
    <property type="match status" value="2"/>
</dbReference>
<keyword evidence="6" id="KW-0677">Repeat</keyword>
<name>A0AAN8WW40_HALRR</name>
<dbReference type="FunFam" id="2.10.25.10:FF:000010">
    <property type="entry name" value="Pro-epidermal growth factor"/>
    <property type="match status" value="1"/>
</dbReference>
<keyword evidence="9" id="KW-0325">Glycoprotein</keyword>
<dbReference type="SMART" id="SM00181">
    <property type="entry name" value="EGF"/>
    <property type="match status" value="2"/>
</dbReference>
<dbReference type="PANTHER" id="PTHR47333">
    <property type="entry name" value="VON WILLEBRAND FACTOR C AND EGF DOMAIN-CONTAINING PROTEIN"/>
    <property type="match status" value="1"/>
</dbReference>
<keyword evidence="4" id="KW-0245">EGF-like domain</keyword>
<evidence type="ECO:0000259" key="11">
    <source>
        <dbReference type="SMART" id="SM00181"/>
    </source>
</evidence>
<dbReference type="GO" id="GO:0005509">
    <property type="term" value="F:calcium ion binding"/>
    <property type="evidence" value="ECO:0007669"/>
    <property type="project" value="InterPro"/>
</dbReference>
<evidence type="ECO:0000313" key="12">
    <source>
        <dbReference type="EMBL" id="KAK7071486.1"/>
    </source>
</evidence>
<dbReference type="InterPro" id="IPR000742">
    <property type="entry name" value="EGF"/>
</dbReference>
<feature type="domain" description="EGF-like" evidence="11">
    <location>
        <begin position="3"/>
        <end position="40"/>
    </location>
</feature>
<feature type="domain" description="EGF-like" evidence="11">
    <location>
        <begin position="44"/>
        <end position="81"/>
    </location>
</feature>
<evidence type="ECO:0000256" key="4">
    <source>
        <dbReference type="ARBA" id="ARBA00022536"/>
    </source>
</evidence>
<dbReference type="PROSITE" id="PS01187">
    <property type="entry name" value="EGF_CA"/>
    <property type="match status" value="1"/>
</dbReference>
<sequence length="83" mass="9209">RNECAVDNGGCSHECRNTVGSFMCCCPPGQRLMTDKVTCQDVNECENHNGGCSHRCVNTQGSYECRCEPHQRLLPDNRTCIGE</sequence>
<evidence type="ECO:0000256" key="2">
    <source>
        <dbReference type="ARBA" id="ARBA00022525"/>
    </source>
</evidence>
<dbReference type="SUPFAM" id="SSF57196">
    <property type="entry name" value="EGF/Laminin"/>
    <property type="match status" value="2"/>
</dbReference>
<keyword evidence="7" id="KW-0106">Calcium</keyword>
<keyword evidence="8" id="KW-1015">Disulfide bond</keyword>
<dbReference type="InterPro" id="IPR052080">
    <property type="entry name" value="vWF_C/EGF_Fibrillin"/>
</dbReference>
<organism evidence="12 13">
    <name type="scientific">Halocaridina rubra</name>
    <name type="common">Hawaiian red shrimp</name>
    <dbReference type="NCBI Taxonomy" id="373956"/>
    <lineage>
        <taxon>Eukaryota</taxon>
        <taxon>Metazoa</taxon>
        <taxon>Ecdysozoa</taxon>
        <taxon>Arthropoda</taxon>
        <taxon>Crustacea</taxon>
        <taxon>Multicrustacea</taxon>
        <taxon>Malacostraca</taxon>
        <taxon>Eumalacostraca</taxon>
        <taxon>Eucarida</taxon>
        <taxon>Decapoda</taxon>
        <taxon>Pleocyemata</taxon>
        <taxon>Caridea</taxon>
        <taxon>Atyoidea</taxon>
        <taxon>Atyidae</taxon>
        <taxon>Halocaridina</taxon>
    </lineage>
</organism>
<keyword evidence="13" id="KW-1185">Reference proteome</keyword>
<evidence type="ECO:0000256" key="6">
    <source>
        <dbReference type="ARBA" id="ARBA00022737"/>
    </source>
</evidence>
<dbReference type="AlphaFoldDB" id="A0AAN8WW40"/>
<feature type="non-terminal residue" evidence="12">
    <location>
        <position position="1"/>
    </location>
</feature>
<gene>
    <name evidence="12" type="ORF">SK128_001508</name>
</gene>
<reference evidence="12 13" key="1">
    <citation type="submission" date="2023-11" db="EMBL/GenBank/DDBJ databases">
        <title>Halocaridina rubra genome assembly.</title>
        <authorList>
            <person name="Smith C."/>
        </authorList>
    </citation>
    <scope>NUCLEOTIDE SEQUENCE [LARGE SCALE GENOMIC DNA]</scope>
    <source>
        <strain evidence="12">EP-1</strain>
        <tissue evidence="12">Whole</tissue>
    </source>
</reference>
<accession>A0AAN8WW40</accession>
<keyword evidence="2" id="KW-0964">Secreted</keyword>
<comment type="caution">
    <text evidence="12">The sequence shown here is derived from an EMBL/GenBank/DDBJ whole genome shotgun (WGS) entry which is preliminary data.</text>
</comment>
<evidence type="ECO:0000256" key="9">
    <source>
        <dbReference type="ARBA" id="ARBA00023180"/>
    </source>
</evidence>
<dbReference type="InterPro" id="IPR018097">
    <property type="entry name" value="EGF_Ca-bd_CS"/>
</dbReference>
<dbReference type="Proteomes" id="UP001381693">
    <property type="component" value="Unassembled WGS sequence"/>
</dbReference>
<comment type="subcellular location">
    <subcellularLocation>
        <location evidence="1">Secreted</location>
        <location evidence="1">Extracellular space</location>
        <location evidence="1">Extracellular matrix</location>
    </subcellularLocation>
</comment>
<evidence type="ECO:0000256" key="5">
    <source>
        <dbReference type="ARBA" id="ARBA00022729"/>
    </source>
</evidence>
<dbReference type="PANTHER" id="PTHR47333:SF4">
    <property type="entry name" value="EGF-LIKE DOMAIN-CONTAINING PROTEIN"/>
    <property type="match status" value="1"/>
</dbReference>
<dbReference type="EMBL" id="JAXCGZ010014452">
    <property type="protein sequence ID" value="KAK7071486.1"/>
    <property type="molecule type" value="Genomic_DNA"/>
</dbReference>
<keyword evidence="3" id="KW-0272">Extracellular matrix</keyword>
<evidence type="ECO:0000313" key="13">
    <source>
        <dbReference type="Proteomes" id="UP001381693"/>
    </source>
</evidence>
<dbReference type="InterPro" id="IPR001881">
    <property type="entry name" value="EGF-like_Ca-bd_dom"/>
</dbReference>
<evidence type="ECO:0000256" key="8">
    <source>
        <dbReference type="ARBA" id="ARBA00023157"/>
    </source>
</evidence>
<protein>
    <submittedName>
        <fullName evidence="12">Uncharacterized protein</fullName>
    </submittedName>
</protein>
<evidence type="ECO:0000256" key="7">
    <source>
        <dbReference type="ARBA" id="ARBA00022837"/>
    </source>
</evidence>
<feature type="domain" description="EGF-like calcium-binding" evidence="10">
    <location>
        <begin position="2"/>
        <end position="40"/>
    </location>
</feature>
<dbReference type="FunFam" id="2.10.25.10:FF:000008">
    <property type="entry name" value="Signal peptide, CUB domain, EGF-like 2"/>
    <property type="match status" value="1"/>
</dbReference>
<evidence type="ECO:0000259" key="10">
    <source>
        <dbReference type="SMART" id="SM00179"/>
    </source>
</evidence>
<evidence type="ECO:0000256" key="1">
    <source>
        <dbReference type="ARBA" id="ARBA00004498"/>
    </source>
</evidence>
<dbReference type="SMART" id="SM00179">
    <property type="entry name" value="EGF_CA"/>
    <property type="match status" value="2"/>
</dbReference>